<organism evidence="1 2">
    <name type="scientific">Podarcis lilfordi</name>
    <name type="common">Lilford's wall lizard</name>
    <dbReference type="NCBI Taxonomy" id="74358"/>
    <lineage>
        <taxon>Eukaryota</taxon>
        <taxon>Metazoa</taxon>
        <taxon>Chordata</taxon>
        <taxon>Craniata</taxon>
        <taxon>Vertebrata</taxon>
        <taxon>Euteleostomi</taxon>
        <taxon>Lepidosauria</taxon>
        <taxon>Squamata</taxon>
        <taxon>Bifurcata</taxon>
        <taxon>Unidentata</taxon>
        <taxon>Episquamata</taxon>
        <taxon>Laterata</taxon>
        <taxon>Lacertibaenia</taxon>
        <taxon>Lacertidae</taxon>
        <taxon>Podarcis</taxon>
    </lineage>
</organism>
<dbReference type="Proteomes" id="UP001178461">
    <property type="component" value="Chromosome 5"/>
</dbReference>
<dbReference type="EMBL" id="OX395130">
    <property type="protein sequence ID" value="CAI5775990.1"/>
    <property type="molecule type" value="Genomic_DNA"/>
</dbReference>
<sequence>MGCIGSKTTIGKIASTLRRRRRQGGMGRECVVAPPMCQNQPEYGGMEVPGSSLEKRLAEEIA</sequence>
<evidence type="ECO:0000313" key="2">
    <source>
        <dbReference type="Proteomes" id="UP001178461"/>
    </source>
</evidence>
<protein>
    <submittedName>
        <fullName evidence="1">Uncharacterized protein</fullName>
    </submittedName>
</protein>
<keyword evidence="2" id="KW-1185">Reference proteome</keyword>
<name>A0AA35P7Q4_9SAUR</name>
<evidence type="ECO:0000313" key="1">
    <source>
        <dbReference type="EMBL" id="CAI5775990.1"/>
    </source>
</evidence>
<reference evidence="1" key="1">
    <citation type="submission" date="2022-12" db="EMBL/GenBank/DDBJ databases">
        <authorList>
            <person name="Alioto T."/>
            <person name="Alioto T."/>
            <person name="Gomez Garrido J."/>
        </authorList>
    </citation>
    <scope>NUCLEOTIDE SEQUENCE</scope>
</reference>
<accession>A0AA35P7Q4</accession>
<gene>
    <name evidence="1" type="ORF">PODLI_1B023992</name>
</gene>
<proteinExistence type="predicted"/>
<dbReference type="AlphaFoldDB" id="A0AA35P7Q4"/>